<gene>
    <name evidence="3" type="ORF">DSOUD_3182</name>
</gene>
<evidence type="ECO:0000259" key="2">
    <source>
        <dbReference type="Pfam" id="PF02591"/>
    </source>
</evidence>
<evidence type="ECO:0000313" key="4">
    <source>
        <dbReference type="Proteomes" id="UP000057158"/>
    </source>
</evidence>
<dbReference type="PATRIC" id="fig|1603606.3.peg.3427"/>
<dbReference type="Gene3D" id="1.10.287.1490">
    <property type="match status" value="1"/>
</dbReference>
<proteinExistence type="predicted"/>
<name>A0A0M5IRY1_9BACT</name>
<accession>A0A0M5IRY1</accession>
<organism evidence="3 4">
    <name type="scientific">Desulfuromonas soudanensis</name>
    <dbReference type="NCBI Taxonomy" id="1603606"/>
    <lineage>
        <taxon>Bacteria</taxon>
        <taxon>Pseudomonadati</taxon>
        <taxon>Thermodesulfobacteriota</taxon>
        <taxon>Desulfuromonadia</taxon>
        <taxon>Desulfuromonadales</taxon>
        <taxon>Desulfuromonadaceae</taxon>
        <taxon>Desulfuromonas</taxon>
    </lineage>
</organism>
<keyword evidence="1" id="KW-0175">Coiled coil</keyword>
<protein>
    <recommendedName>
        <fullName evidence="2">C4-type zinc ribbon domain-containing protein</fullName>
    </recommendedName>
</protein>
<dbReference type="RefSeq" id="WP_053551880.1">
    <property type="nucleotide sequence ID" value="NZ_CP010802.1"/>
</dbReference>
<reference evidence="3 4" key="1">
    <citation type="submission" date="2015-07" db="EMBL/GenBank/DDBJ databases">
        <title>Isolation and Genomic Characterization of a Novel Halophilic Metal-Reducing Deltaproteobacterium from the Deep Subsurface.</title>
        <authorList>
            <person name="Badalamenti J.P."/>
            <person name="Summers Z.M."/>
            <person name="Gralnick J.A."/>
            <person name="Bond D.R."/>
        </authorList>
    </citation>
    <scope>NUCLEOTIDE SEQUENCE [LARGE SCALE GENOMIC DNA]</scope>
    <source>
        <strain evidence="3 4">WTL</strain>
    </source>
</reference>
<feature type="coiled-coil region" evidence="1">
    <location>
        <begin position="4"/>
        <end position="145"/>
    </location>
</feature>
<evidence type="ECO:0000313" key="3">
    <source>
        <dbReference type="EMBL" id="ALC17906.1"/>
    </source>
</evidence>
<dbReference type="EMBL" id="CP010802">
    <property type="protein sequence ID" value="ALC17906.1"/>
    <property type="molecule type" value="Genomic_DNA"/>
</dbReference>
<evidence type="ECO:0000256" key="1">
    <source>
        <dbReference type="SAM" id="Coils"/>
    </source>
</evidence>
<dbReference type="AlphaFoldDB" id="A0A0M5IRY1"/>
<sequence length="236" mass="26707">MQEQMQVLKELQQLDQDLKGIRQNRQKLDQEQAVLGADLDRVRAMVDALSTSIDLLKQQRQEISLALVQEKDNVAKAEGRLPSIKTQKEYVAVLKEIDTAKKLNKDLNEKIQAKDGEIAALARELEEKETEMAAIEEKVNARRSELEKALSGFDLSLAKKDGARNELLGKLPVPLRKRYQLLLDRRDGVAVVEASNETCLGCNMHLPPQLFNSLFQFKEVQSCPHCNRLLFVNGEC</sequence>
<dbReference type="OrthoDB" id="9795058at2"/>
<dbReference type="InterPro" id="IPR003743">
    <property type="entry name" value="Zf-RING_7"/>
</dbReference>
<dbReference type="KEGG" id="des:DSOUD_3182"/>
<dbReference type="Proteomes" id="UP000057158">
    <property type="component" value="Chromosome"/>
</dbReference>
<feature type="domain" description="C4-type zinc ribbon" evidence="2">
    <location>
        <begin position="198"/>
        <end position="230"/>
    </location>
</feature>
<dbReference type="Pfam" id="PF02591">
    <property type="entry name" value="Zn_ribbon_9"/>
    <property type="match status" value="1"/>
</dbReference>
<dbReference type="STRING" id="1603606.DSOUD_3182"/>
<keyword evidence="4" id="KW-1185">Reference proteome</keyword>